<accession>A0A9X8EMP6</accession>
<evidence type="ECO:0000256" key="5">
    <source>
        <dbReference type="ARBA" id="ARBA00023136"/>
    </source>
</evidence>
<evidence type="ECO:0000313" key="8">
    <source>
        <dbReference type="Proteomes" id="UP000269115"/>
    </source>
</evidence>
<evidence type="ECO:0000256" key="1">
    <source>
        <dbReference type="ARBA" id="ARBA00004141"/>
    </source>
</evidence>
<evidence type="ECO:0000313" key="7">
    <source>
        <dbReference type="EMBL" id="ROQ53430.1"/>
    </source>
</evidence>
<dbReference type="RefSeq" id="WP_058540707.1">
    <property type="nucleotide sequence ID" value="NZ_LKGZ01000004.1"/>
</dbReference>
<name>A0A9X8EMP6_PSEPU</name>
<comment type="caution">
    <text evidence="7">The sequence shown here is derived from an EMBL/GenBank/DDBJ whole genome shotgun (WGS) entry which is preliminary data.</text>
</comment>
<dbReference type="InterPro" id="IPR051598">
    <property type="entry name" value="TSUP/Inactive_protease-like"/>
</dbReference>
<feature type="transmembrane region" description="Helical" evidence="6">
    <location>
        <begin position="190"/>
        <end position="208"/>
    </location>
</feature>
<evidence type="ECO:0000256" key="2">
    <source>
        <dbReference type="ARBA" id="ARBA00009142"/>
    </source>
</evidence>
<organism evidence="7 8">
    <name type="scientific">Pseudomonas putida</name>
    <name type="common">Arthrobacter siderocapsulatus</name>
    <dbReference type="NCBI Taxonomy" id="303"/>
    <lineage>
        <taxon>Bacteria</taxon>
        <taxon>Pseudomonadati</taxon>
        <taxon>Pseudomonadota</taxon>
        <taxon>Gammaproteobacteria</taxon>
        <taxon>Pseudomonadales</taxon>
        <taxon>Pseudomonadaceae</taxon>
        <taxon>Pseudomonas</taxon>
    </lineage>
</organism>
<feature type="transmembrane region" description="Helical" evidence="6">
    <location>
        <begin position="220"/>
        <end position="243"/>
    </location>
</feature>
<comment type="similarity">
    <text evidence="2 6">Belongs to the 4-toluene sulfonate uptake permease (TSUP) (TC 2.A.102) family.</text>
</comment>
<sequence>MFWFLLCAFGVVAGVTTVLFGFGGGFVAVPLLFTLISVSHAPGSAIGEAAMHIAVATSTAAMIFGAGLSTLRHARARTLQWPVVRPLLGYVALGAVLGAWAATQVQGAWIRWLFIGYLGLTILDAVLRPGFTVSTSDGMRPLGRRASAVIGVGMGAVAAFLGVGGSVMSVPLMRRRGASMAVATASANPLSLPMAIAGTAAYAVLAWRTEVLGPWFAGYIDVRALAVLVLGSWCGIRLAAPWIGRMPDALHVKCYLALLGVVLVVMVVA</sequence>
<feature type="transmembrane region" description="Helical" evidence="6">
    <location>
        <begin position="49"/>
        <end position="71"/>
    </location>
</feature>
<keyword evidence="3 6" id="KW-0812">Transmembrane</keyword>
<keyword evidence="5 6" id="KW-0472">Membrane</keyword>
<proteinExistence type="inferred from homology"/>
<gene>
    <name evidence="7" type="ORF">EDF85_1188</name>
</gene>
<feature type="transmembrane region" description="Helical" evidence="6">
    <location>
        <begin position="7"/>
        <end position="29"/>
    </location>
</feature>
<dbReference type="Pfam" id="PF01925">
    <property type="entry name" value="TauE"/>
    <property type="match status" value="1"/>
</dbReference>
<comment type="subcellular location">
    <subcellularLocation>
        <location evidence="6">Cell membrane</location>
        <topology evidence="6">Multi-pass membrane protein</topology>
    </subcellularLocation>
    <subcellularLocation>
        <location evidence="1">Membrane</location>
        <topology evidence="1">Multi-pass membrane protein</topology>
    </subcellularLocation>
</comment>
<evidence type="ECO:0000256" key="6">
    <source>
        <dbReference type="RuleBase" id="RU363041"/>
    </source>
</evidence>
<reference evidence="7 8" key="1">
    <citation type="submission" date="2018-11" db="EMBL/GenBank/DDBJ databases">
        <title>Genomic analyses of the natural microbiome of Caenorhabditis elegans.</title>
        <authorList>
            <person name="Samuel B."/>
        </authorList>
    </citation>
    <scope>NUCLEOTIDE SEQUENCE [LARGE SCALE GENOMIC DNA]</scope>
    <source>
        <strain evidence="7 8">BIGb0473</strain>
    </source>
</reference>
<feature type="transmembrane region" description="Helical" evidence="6">
    <location>
        <begin position="249"/>
        <end position="268"/>
    </location>
</feature>
<feature type="transmembrane region" description="Helical" evidence="6">
    <location>
        <begin position="148"/>
        <end position="170"/>
    </location>
</feature>
<keyword evidence="4 6" id="KW-1133">Transmembrane helix</keyword>
<dbReference type="PANTHER" id="PTHR43701">
    <property type="entry name" value="MEMBRANE TRANSPORTER PROTEIN MJ0441-RELATED"/>
    <property type="match status" value="1"/>
</dbReference>
<feature type="transmembrane region" description="Helical" evidence="6">
    <location>
        <begin position="109"/>
        <end position="127"/>
    </location>
</feature>
<evidence type="ECO:0000256" key="4">
    <source>
        <dbReference type="ARBA" id="ARBA00022989"/>
    </source>
</evidence>
<feature type="transmembrane region" description="Helical" evidence="6">
    <location>
        <begin position="83"/>
        <end position="103"/>
    </location>
</feature>
<dbReference type="PANTHER" id="PTHR43701:SF2">
    <property type="entry name" value="MEMBRANE TRANSPORTER PROTEIN YJNA-RELATED"/>
    <property type="match status" value="1"/>
</dbReference>
<dbReference type="EMBL" id="RJUR01000011">
    <property type="protein sequence ID" value="ROQ53430.1"/>
    <property type="molecule type" value="Genomic_DNA"/>
</dbReference>
<keyword evidence="6" id="KW-1003">Cell membrane</keyword>
<dbReference type="Proteomes" id="UP000269115">
    <property type="component" value="Unassembled WGS sequence"/>
</dbReference>
<dbReference type="InterPro" id="IPR002781">
    <property type="entry name" value="TM_pro_TauE-like"/>
</dbReference>
<protein>
    <recommendedName>
        <fullName evidence="6">Probable membrane transporter protein</fullName>
    </recommendedName>
</protein>
<dbReference type="GO" id="GO:0005886">
    <property type="term" value="C:plasma membrane"/>
    <property type="evidence" value="ECO:0007669"/>
    <property type="project" value="UniProtKB-SubCell"/>
</dbReference>
<dbReference type="AlphaFoldDB" id="A0A9X8EMP6"/>
<evidence type="ECO:0000256" key="3">
    <source>
        <dbReference type="ARBA" id="ARBA00022692"/>
    </source>
</evidence>